<reference evidence="1" key="1">
    <citation type="submission" date="2007-03" db="EMBL/GenBank/DDBJ databases">
        <title>Annotation of Culex pipiens quinquefasciatus.</title>
        <authorList>
            <consortium name="The Broad Institute Genome Sequencing Platform"/>
            <person name="Atkinson P.W."/>
            <person name="Hemingway J."/>
            <person name="Christensen B.M."/>
            <person name="Higgs S."/>
            <person name="Kodira C."/>
            <person name="Hannick L."/>
            <person name="Megy K."/>
            <person name="O'Leary S."/>
            <person name="Pearson M."/>
            <person name="Haas B.J."/>
            <person name="Mauceli E."/>
            <person name="Wortman J.R."/>
            <person name="Lee N.H."/>
            <person name="Guigo R."/>
            <person name="Stanke M."/>
            <person name="Alvarado L."/>
            <person name="Amedeo P."/>
            <person name="Antoine C.H."/>
            <person name="Arensburger P."/>
            <person name="Bidwell S.L."/>
            <person name="Crawford M."/>
            <person name="Camaro F."/>
            <person name="Devon K."/>
            <person name="Engels R."/>
            <person name="Hammond M."/>
            <person name="Howarth C."/>
            <person name="Koehrsen M."/>
            <person name="Lawson D."/>
            <person name="Montgomery P."/>
            <person name="Nene V."/>
            <person name="Nusbaum C."/>
            <person name="Puiu D."/>
            <person name="Romero-Severson J."/>
            <person name="Severson D.W."/>
            <person name="Shumway M."/>
            <person name="Sisk P."/>
            <person name="Stolte C."/>
            <person name="Zeng Q."/>
            <person name="Eisenstadt E."/>
            <person name="Fraser-Liggett C."/>
            <person name="Strausberg R."/>
            <person name="Galagan J."/>
            <person name="Birren B."/>
            <person name="Collins F.H."/>
        </authorList>
    </citation>
    <scope>NUCLEOTIDE SEQUENCE [LARGE SCALE GENOMIC DNA]</scope>
    <source>
        <strain evidence="1">JHB</strain>
    </source>
</reference>
<dbReference type="PANTHER" id="PTHR21112">
    <property type="entry name" value="CHEMOSENSORY PROTEIN A 29A-RELATED"/>
    <property type="match status" value="1"/>
</dbReference>
<dbReference type="FunCoup" id="B0XEE5">
    <property type="interactions" value="49"/>
</dbReference>
<protein>
    <submittedName>
        <fullName evidence="1 2">Uncharacterized protein</fullName>
    </submittedName>
</protein>
<dbReference type="OMA" id="PRIRICE"/>
<keyword evidence="3" id="KW-1185">Reference proteome</keyword>
<dbReference type="OrthoDB" id="7925769at2759"/>
<dbReference type="eggNOG" id="ENOG502RTIW">
    <property type="taxonomic scope" value="Eukaryota"/>
</dbReference>
<name>B0XEE5_CULQU</name>
<dbReference type="EMBL" id="DS232824">
    <property type="protein sequence ID" value="EDS25942.1"/>
    <property type="molecule type" value="Genomic_DNA"/>
</dbReference>
<organism>
    <name type="scientific">Culex quinquefasciatus</name>
    <name type="common">Southern house mosquito</name>
    <name type="synonym">Culex pungens</name>
    <dbReference type="NCBI Taxonomy" id="7176"/>
    <lineage>
        <taxon>Eukaryota</taxon>
        <taxon>Metazoa</taxon>
        <taxon>Ecdysozoa</taxon>
        <taxon>Arthropoda</taxon>
        <taxon>Hexapoda</taxon>
        <taxon>Insecta</taxon>
        <taxon>Pterygota</taxon>
        <taxon>Neoptera</taxon>
        <taxon>Endopterygota</taxon>
        <taxon>Diptera</taxon>
        <taxon>Nematocera</taxon>
        <taxon>Culicoidea</taxon>
        <taxon>Culicidae</taxon>
        <taxon>Culicinae</taxon>
        <taxon>Culicini</taxon>
        <taxon>Culex</taxon>
        <taxon>Culex</taxon>
    </lineage>
</organism>
<dbReference type="KEGG" id="cqu:CpipJ_CPIJ017361"/>
<proteinExistence type="predicted"/>
<dbReference type="EnsemblMetazoa" id="CPIJ017361-RA">
    <property type="protein sequence ID" value="CPIJ017361-PA"/>
    <property type="gene ID" value="CPIJ017361"/>
</dbReference>
<evidence type="ECO:0000313" key="3">
    <source>
        <dbReference type="Proteomes" id="UP000002320"/>
    </source>
</evidence>
<reference evidence="2" key="2">
    <citation type="submission" date="2020-05" db="UniProtKB">
        <authorList>
            <consortium name="EnsemblMetazoa"/>
        </authorList>
    </citation>
    <scope>IDENTIFICATION</scope>
    <source>
        <strain evidence="2">JHB</strain>
    </source>
</reference>
<dbReference type="PANTHER" id="PTHR21112:SF0">
    <property type="entry name" value="CHEMOSENSORY PROTEIN A 29A-RELATED"/>
    <property type="match status" value="1"/>
</dbReference>
<dbReference type="VEuPathDB" id="VectorBase:CQUJHB016501"/>
<dbReference type="VEuPathDB" id="VectorBase:CPIJ017361"/>
<accession>B0XEE5</accession>
<evidence type="ECO:0000313" key="2">
    <source>
        <dbReference type="EnsemblMetazoa" id="CPIJ017361-PA"/>
    </source>
</evidence>
<evidence type="ECO:0000313" key="1">
    <source>
        <dbReference type="EMBL" id="EDS25942.1"/>
    </source>
</evidence>
<gene>
    <name evidence="2" type="primary">6051603</name>
    <name evidence="1" type="ORF">CpipJ_CPIJ017361</name>
</gene>
<dbReference type="Proteomes" id="UP000002320">
    <property type="component" value="Unassembled WGS sequence"/>
</dbReference>
<sequence length="187" mass="21290">MSERSRKACSLQLEREFLTGSSCSLTLTGAFCAHIGGEGFAVTSHSASASTTGPFYVLNGTFTLFRDVDASYEATVRVAYSTLGNNQFNEYPMKVPRKRFCDMLVDEYVDYQFIWANRTSLPYVARGTREFCPFPKGEYWVRELTPDAGFIPPVVPSGLWRMTVEFWQDDELVVQGRFYYRVMKGLI</sequence>
<dbReference type="HOGENOM" id="CLU_115081_0_0_1"/>
<dbReference type="InParanoid" id="B0XEE5"/>
<dbReference type="AlphaFoldDB" id="B0XEE5"/>
<dbReference type="STRING" id="7176.B0XEE5"/>